<dbReference type="RefSeq" id="WP_097443646.1">
    <property type="nucleotide sequence ID" value="NZ_NBWU01000008.1"/>
</dbReference>
<dbReference type="Proteomes" id="UP000219559">
    <property type="component" value="Unassembled WGS sequence"/>
</dbReference>
<evidence type="ECO:0000256" key="1">
    <source>
        <dbReference type="PROSITE-ProRule" id="PRU00169"/>
    </source>
</evidence>
<dbReference type="AlphaFoldDB" id="A0A2A4G0N9"/>
<dbReference type="EMBL" id="NBWU01000008">
    <property type="protein sequence ID" value="PCE62559.1"/>
    <property type="molecule type" value="Genomic_DNA"/>
</dbReference>
<name>A0A2A4G0N9_9FLAO</name>
<keyword evidence="4" id="KW-1185">Reference proteome</keyword>
<dbReference type="PANTHER" id="PTHR44520:SF2">
    <property type="entry name" value="RESPONSE REGULATOR RCP1"/>
    <property type="match status" value="1"/>
</dbReference>
<dbReference type="OrthoDB" id="7631574at2"/>
<dbReference type="Gene3D" id="3.40.50.2300">
    <property type="match status" value="1"/>
</dbReference>
<accession>A0A2A4G0N9</accession>
<sequence>MENSSYILYLEDDPLELIKFKMALSDLGHNIPMLNFENGQLGWDYLVTHINVLPKVIVLDLRMPVMNGLEFLERIKDHISLKRIPIIVLSSSENQDDILFSFDHQVAGYFVKPFDLDTYNEIISKIAAYWQSSKTPG</sequence>
<comment type="caution">
    <text evidence="3">The sequence shown here is derived from an EMBL/GenBank/DDBJ whole genome shotgun (WGS) entry which is preliminary data.</text>
</comment>
<keyword evidence="1" id="KW-0597">Phosphoprotein</keyword>
<dbReference type="Pfam" id="PF00072">
    <property type="entry name" value="Response_reg"/>
    <property type="match status" value="1"/>
</dbReference>
<evidence type="ECO:0000313" key="4">
    <source>
        <dbReference type="Proteomes" id="UP000219559"/>
    </source>
</evidence>
<reference evidence="3 4" key="1">
    <citation type="submission" date="2017-04" db="EMBL/GenBank/DDBJ databases">
        <title>A new member of the family Flavobacteriaceae isolated from ascidians.</title>
        <authorList>
            <person name="Chen L."/>
        </authorList>
    </citation>
    <scope>NUCLEOTIDE SEQUENCE [LARGE SCALE GENOMIC DNA]</scope>
    <source>
        <strain evidence="3 4">HQA918</strain>
    </source>
</reference>
<feature type="modified residue" description="4-aspartylphosphate" evidence="1">
    <location>
        <position position="60"/>
    </location>
</feature>
<dbReference type="InterPro" id="IPR001789">
    <property type="entry name" value="Sig_transdc_resp-reg_receiver"/>
</dbReference>
<organism evidence="3 4">
    <name type="scientific">Sediminicola luteus</name>
    <dbReference type="NCBI Taxonomy" id="319238"/>
    <lineage>
        <taxon>Bacteria</taxon>
        <taxon>Pseudomonadati</taxon>
        <taxon>Bacteroidota</taxon>
        <taxon>Flavobacteriia</taxon>
        <taxon>Flavobacteriales</taxon>
        <taxon>Flavobacteriaceae</taxon>
        <taxon>Sediminicola</taxon>
    </lineage>
</organism>
<dbReference type="InterPro" id="IPR011006">
    <property type="entry name" value="CheY-like_superfamily"/>
</dbReference>
<evidence type="ECO:0000313" key="3">
    <source>
        <dbReference type="EMBL" id="PCE62559.1"/>
    </source>
</evidence>
<feature type="domain" description="Response regulatory" evidence="2">
    <location>
        <begin position="6"/>
        <end position="127"/>
    </location>
</feature>
<gene>
    <name evidence="3" type="ORF">B7P33_18150</name>
</gene>
<dbReference type="SUPFAM" id="SSF52172">
    <property type="entry name" value="CheY-like"/>
    <property type="match status" value="1"/>
</dbReference>
<evidence type="ECO:0000259" key="2">
    <source>
        <dbReference type="PROSITE" id="PS50110"/>
    </source>
</evidence>
<dbReference type="InterPro" id="IPR052893">
    <property type="entry name" value="TCS_response_regulator"/>
</dbReference>
<dbReference type="PROSITE" id="PS50110">
    <property type="entry name" value="RESPONSE_REGULATORY"/>
    <property type="match status" value="1"/>
</dbReference>
<dbReference type="GO" id="GO:0000160">
    <property type="term" value="P:phosphorelay signal transduction system"/>
    <property type="evidence" value="ECO:0007669"/>
    <property type="project" value="InterPro"/>
</dbReference>
<proteinExistence type="predicted"/>
<dbReference type="PANTHER" id="PTHR44520">
    <property type="entry name" value="RESPONSE REGULATOR RCP1-RELATED"/>
    <property type="match status" value="1"/>
</dbReference>
<protein>
    <recommendedName>
        <fullName evidence="2">Response regulatory domain-containing protein</fullName>
    </recommendedName>
</protein>
<dbReference type="SMART" id="SM00448">
    <property type="entry name" value="REC"/>
    <property type="match status" value="1"/>
</dbReference>